<evidence type="ECO:0000313" key="1">
    <source>
        <dbReference type="EMBL" id="GAI07162.1"/>
    </source>
</evidence>
<dbReference type="AlphaFoldDB" id="X1KJD7"/>
<dbReference type="EMBL" id="BARV01003449">
    <property type="protein sequence ID" value="GAI07162.1"/>
    <property type="molecule type" value="Genomic_DNA"/>
</dbReference>
<name>X1KJD7_9ZZZZ</name>
<organism evidence="1">
    <name type="scientific">marine sediment metagenome</name>
    <dbReference type="NCBI Taxonomy" id="412755"/>
    <lineage>
        <taxon>unclassified sequences</taxon>
        <taxon>metagenomes</taxon>
        <taxon>ecological metagenomes</taxon>
    </lineage>
</organism>
<comment type="caution">
    <text evidence="1">The sequence shown here is derived from an EMBL/GenBank/DDBJ whole genome shotgun (WGS) entry which is preliminary data.</text>
</comment>
<protein>
    <submittedName>
        <fullName evidence="1">Uncharacterized protein</fullName>
    </submittedName>
</protein>
<accession>X1KJD7</accession>
<proteinExistence type="predicted"/>
<reference evidence="1" key="1">
    <citation type="journal article" date="2014" name="Front. Microbiol.">
        <title>High frequency of phylogenetically diverse reductive dehalogenase-homologous genes in deep subseafloor sedimentary metagenomes.</title>
        <authorList>
            <person name="Kawai M."/>
            <person name="Futagami T."/>
            <person name="Toyoda A."/>
            <person name="Takaki Y."/>
            <person name="Nishi S."/>
            <person name="Hori S."/>
            <person name="Arai W."/>
            <person name="Tsubouchi T."/>
            <person name="Morono Y."/>
            <person name="Uchiyama I."/>
            <person name="Ito T."/>
            <person name="Fujiyama A."/>
            <person name="Inagaki F."/>
            <person name="Takami H."/>
        </authorList>
    </citation>
    <scope>NUCLEOTIDE SEQUENCE</scope>
    <source>
        <strain evidence="1">Expedition CK06-06</strain>
    </source>
</reference>
<gene>
    <name evidence="1" type="ORF">S06H3_08238</name>
</gene>
<sequence length="174" mass="19708">MTGSYIPQDWLSEKWFEVTGDSKIVDIRFVDELGSALKDVVRYAGRPANLLDVSPEYWLELVHATDKIRVCGTTGMCKAVSLRPPKFEKDDSRWENLGRYSTIQRLAATGDGSARDILCAIKNRVPLENAHSFRDVDDFIDDKFAGLSPIEPMERGRAPPEMDVVVEPDGFWDW</sequence>